<feature type="non-terminal residue" evidence="2">
    <location>
        <position position="105"/>
    </location>
</feature>
<protein>
    <submittedName>
        <fullName evidence="2">Uncharacterized protein</fullName>
    </submittedName>
</protein>
<keyword evidence="3" id="KW-1185">Reference proteome</keyword>
<feature type="transmembrane region" description="Helical" evidence="1">
    <location>
        <begin position="35"/>
        <end position="54"/>
    </location>
</feature>
<keyword evidence="1" id="KW-0812">Transmembrane</keyword>
<dbReference type="Proteomes" id="UP000326198">
    <property type="component" value="Unassembled WGS sequence"/>
</dbReference>
<dbReference type="AlphaFoldDB" id="A0A5N7AVD7"/>
<proteinExistence type="predicted"/>
<dbReference type="OrthoDB" id="10403489at2759"/>
<reference evidence="2 3" key="1">
    <citation type="submission" date="2019-04" db="EMBL/GenBank/DDBJ databases">
        <title>Friends and foes A comparative genomics studyof 23 Aspergillus species from section Flavi.</title>
        <authorList>
            <consortium name="DOE Joint Genome Institute"/>
            <person name="Kjaerbolling I."/>
            <person name="Vesth T."/>
            <person name="Frisvad J.C."/>
            <person name="Nybo J.L."/>
            <person name="Theobald S."/>
            <person name="Kildgaard S."/>
            <person name="Isbrandt T."/>
            <person name="Kuo A."/>
            <person name="Sato A."/>
            <person name="Lyhne E.K."/>
            <person name="Kogle M.E."/>
            <person name="Wiebenga A."/>
            <person name="Kun R.S."/>
            <person name="Lubbers R.J."/>
            <person name="Makela M.R."/>
            <person name="Barry K."/>
            <person name="Chovatia M."/>
            <person name="Clum A."/>
            <person name="Daum C."/>
            <person name="Haridas S."/>
            <person name="He G."/>
            <person name="LaButti K."/>
            <person name="Lipzen A."/>
            <person name="Mondo S."/>
            <person name="Riley R."/>
            <person name="Salamov A."/>
            <person name="Simmons B.A."/>
            <person name="Magnuson J.K."/>
            <person name="Henrissat B."/>
            <person name="Mortensen U.H."/>
            <person name="Larsen T.O."/>
            <person name="Devries R.P."/>
            <person name="Grigoriev I.V."/>
            <person name="Machida M."/>
            <person name="Baker S.E."/>
            <person name="Andersen M.R."/>
        </authorList>
    </citation>
    <scope>NUCLEOTIDE SEQUENCE [LARGE SCALE GENOMIC DNA]</scope>
    <source>
        <strain evidence="2 3">IBT 29228</strain>
    </source>
</reference>
<evidence type="ECO:0000313" key="2">
    <source>
        <dbReference type="EMBL" id="KAE8373815.1"/>
    </source>
</evidence>
<keyword evidence="1" id="KW-0472">Membrane</keyword>
<evidence type="ECO:0000256" key="1">
    <source>
        <dbReference type="SAM" id="Phobius"/>
    </source>
</evidence>
<dbReference type="EMBL" id="ML736303">
    <property type="protein sequence ID" value="KAE8373815.1"/>
    <property type="molecule type" value="Genomic_DNA"/>
</dbReference>
<sequence length="105" mass="12184">MLREGDFPAWVAAFMLLILFRMRRSDDVSPFPRYLFFPLWSSGFHFFWSVMVDMHLVGRIVSGNVRDLFLDRPMYAIFVSALARKGSVFGGSCSFSLLWLDVLHL</sequence>
<accession>A0A5N7AVD7</accession>
<name>A0A5N7AVD7_9EURO</name>
<organism evidence="2 3">
    <name type="scientific">Aspergillus bertholletiae</name>
    <dbReference type="NCBI Taxonomy" id="1226010"/>
    <lineage>
        <taxon>Eukaryota</taxon>
        <taxon>Fungi</taxon>
        <taxon>Dikarya</taxon>
        <taxon>Ascomycota</taxon>
        <taxon>Pezizomycotina</taxon>
        <taxon>Eurotiomycetes</taxon>
        <taxon>Eurotiomycetidae</taxon>
        <taxon>Eurotiales</taxon>
        <taxon>Aspergillaceae</taxon>
        <taxon>Aspergillus</taxon>
        <taxon>Aspergillus subgen. Circumdati</taxon>
    </lineage>
</organism>
<gene>
    <name evidence="2" type="ORF">BDV26DRAFT_271307</name>
</gene>
<evidence type="ECO:0000313" key="3">
    <source>
        <dbReference type="Proteomes" id="UP000326198"/>
    </source>
</evidence>
<keyword evidence="1" id="KW-1133">Transmembrane helix</keyword>